<accession>A7GEV5</accession>
<organism evidence="1 2">
    <name type="scientific">Clostridium botulinum (strain Langeland / NCTC 10281 / Type F)</name>
    <dbReference type="NCBI Taxonomy" id="441772"/>
    <lineage>
        <taxon>Bacteria</taxon>
        <taxon>Bacillati</taxon>
        <taxon>Bacillota</taxon>
        <taxon>Clostridia</taxon>
        <taxon>Eubacteriales</taxon>
        <taxon>Clostridiaceae</taxon>
        <taxon>Clostridium</taxon>
    </lineage>
</organism>
<gene>
    <name evidence="1" type="ordered locus">CLI_2057</name>
</gene>
<dbReference type="AlphaFoldDB" id="A7GEV5"/>
<name>A7GEV5_CLOBL</name>
<dbReference type="KEGG" id="cbf:CLI_2057"/>
<sequence length="39" mass="4599">MEYTEDICRRKLNKKVSQWLSGVVADLMSNFRKAVIKKI</sequence>
<reference evidence="2" key="1">
    <citation type="submission" date="2007-06" db="EMBL/GenBank/DDBJ databases">
        <authorList>
            <person name="Brinkac L.M."/>
            <person name="Daugherty S."/>
            <person name="Dodson R.J."/>
            <person name="Madupu R."/>
            <person name="Brown J.L."/>
            <person name="Bruce D."/>
            <person name="Detter C."/>
            <person name="Munk C."/>
            <person name="Smith L.A."/>
            <person name="Smith T.J."/>
            <person name="White O."/>
            <person name="Brettin T.S."/>
        </authorList>
    </citation>
    <scope>NUCLEOTIDE SEQUENCE [LARGE SCALE GENOMIC DNA]</scope>
    <source>
        <strain evidence="2">Langeland / NCTC 10281 / Type F</strain>
    </source>
</reference>
<dbReference type="Proteomes" id="UP000002410">
    <property type="component" value="Chromosome"/>
</dbReference>
<proteinExistence type="predicted"/>
<evidence type="ECO:0000313" key="2">
    <source>
        <dbReference type="Proteomes" id="UP000002410"/>
    </source>
</evidence>
<evidence type="ECO:0000313" key="1">
    <source>
        <dbReference type="EMBL" id="ABS39411.1"/>
    </source>
</evidence>
<dbReference type="EMBL" id="CP000728">
    <property type="protein sequence ID" value="ABS39411.1"/>
    <property type="molecule type" value="Genomic_DNA"/>
</dbReference>
<dbReference type="HOGENOM" id="CLU_3307126_0_0_9"/>
<protein>
    <submittedName>
        <fullName evidence="1">Uncharacterized protein</fullName>
    </submittedName>
</protein>